<dbReference type="GeneID" id="303305291"/>
<sequence>MMKDATSISGTTSDVDFAVLLIHGFTGSTTAMRPWADSLEEQGVPTSVPILPGHETHWQDMIGRPYHQWIQRTEDAYDELAATHRRVFVAGLSMGGALALHLATRRNVAGVSLVNPGLVIDSQVAPYAGYLRRVVRSVAPISNDIALPGADENAYPRTPVAAVQELYKLFAQTRARLPLVGAPVQLFRSAVDNVVSDASVHELLKGLEPGILRERIALSRSRHVATLDYDAPKIFKESLRFFTDVTAREEAK</sequence>
<dbReference type="InterPro" id="IPR022742">
    <property type="entry name" value="Hydrolase_4"/>
</dbReference>
<dbReference type="RefSeq" id="WP_188686629.1">
    <property type="nucleotide sequence ID" value="NZ_BMKX01000008.1"/>
</dbReference>
<feature type="domain" description="Serine aminopeptidase S33" evidence="1">
    <location>
        <begin position="16"/>
        <end position="207"/>
    </location>
</feature>
<dbReference type="Proteomes" id="UP000606115">
    <property type="component" value="Unassembled WGS sequence"/>
</dbReference>
<evidence type="ECO:0000313" key="3">
    <source>
        <dbReference type="Proteomes" id="UP000606115"/>
    </source>
</evidence>
<name>A0ABQ2DRG0_9MICC</name>
<dbReference type="InterPro" id="IPR012354">
    <property type="entry name" value="Esterase_lipase"/>
</dbReference>
<dbReference type="Pfam" id="PF12146">
    <property type="entry name" value="Hydrolase_4"/>
    <property type="match status" value="1"/>
</dbReference>
<protein>
    <submittedName>
        <fullName evidence="2">Carboxylesterase</fullName>
    </submittedName>
</protein>
<dbReference type="PIRSF" id="PIRSF017388">
    <property type="entry name" value="Esterase_lipase"/>
    <property type="match status" value="1"/>
</dbReference>
<dbReference type="InterPro" id="IPR029058">
    <property type="entry name" value="AB_hydrolase_fold"/>
</dbReference>
<organism evidence="2 3">
    <name type="scientific">Glutamicibacter ardleyensis</name>
    <dbReference type="NCBI Taxonomy" id="225894"/>
    <lineage>
        <taxon>Bacteria</taxon>
        <taxon>Bacillati</taxon>
        <taxon>Actinomycetota</taxon>
        <taxon>Actinomycetes</taxon>
        <taxon>Micrococcales</taxon>
        <taxon>Micrococcaceae</taxon>
        <taxon>Glutamicibacter</taxon>
    </lineage>
</organism>
<evidence type="ECO:0000259" key="1">
    <source>
        <dbReference type="Pfam" id="PF12146"/>
    </source>
</evidence>
<reference evidence="3" key="1">
    <citation type="journal article" date="2019" name="Int. J. Syst. Evol. Microbiol.">
        <title>The Global Catalogue of Microorganisms (GCM) 10K type strain sequencing project: providing services to taxonomists for standard genome sequencing and annotation.</title>
        <authorList>
            <consortium name="The Broad Institute Genomics Platform"/>
            <consortium name="The Broad Institute Genome Sequencing Center for Infectious Disease"/>
            <person name="Wu L."/>
            <person name="Ma J."/>
        </authorList>
    </citation>
    <scope>NUCLEOTIDE SEQUENCE [LARGE SCALE GENOMIC DNA]</scope>
    <source>
        <strain evidence="3">CGMCC 1.3685</strain>
    </source>
</reference>
<accession>A0ABQ2DRG0</accession>
<keyword evidence="3" id="KW-1185">Reference proteome</keyword>
<dbReference type="SUPFAM" id="SSF53474">
    <property type="entry name" value="alpha/beta-Hydrolases"/>
    <property type="match status" value="1"/>
</dbReference>
<proteinExistence type="predicted"/>
<evidence type="ECO:0000313" key="2">
    <source>
        <dbReference type="EMBL" id="GGJ68859.1"/>
    </source>
</evidence>
<gene>
    <name evidence="2" type="primary">yvaK</name>
    <name evidence="2" type="ORF">GCM10007173_29450</name>
</gene>
<dbReference type="Gene3D" id="3.40.50.1820">
    <property type="entry name" value="alpha/beta hydrolase"/>
    <property type="match status" value="1"/>
</dbReference>
<dbReference type="EMBL" id="BMKX01000008">
    <property type="protein sequence ID" value="GGJ68859.1"/>
    <property type="molecule type" value="Genomic_DNA"/>
</dbReference>
<comment type="caution">
    <text evidence="2">The sequence shown here is derived from an EMBL/GenBank/DDBJ whole genome shotgun (WGS) entry which is preliminary data.</text>
</comment>